<dbReference type="InterPro" id="IPR011010">
    <property type="entry name" value="DNA_brk_join_enz"/>
</dbReference>
<reference evidence="3" key="1">
    <citation type="submission" date="2023-04" db="EMBL/GenBank/DDBJ databases">
        <title>Phytophthora fragariaefolia NBRC 109709.</title>
        <authorList>
            <person name="Ichikawa N."/>
            <person name="Sato H."/>
            <person name="Tonouchi N."/>
        </authorList>
    </citation>
    <scope>NUCLEOTIDE SEQUENCE</scope>
    <source>
        <strain evidence="3">NBRC 109709</strain>
    </source>
</reference>
<dbReference type="GO" id="GO:0003677">
    <property type="term" value="F:DNA binding"/>
    <property type="evidence" value="ECO:0007669"/>
    <property type="project" value="InterPro"/>
</dbReference>
<accession>A0A9W6TUK2</accession>
<evidence type="ECO:0000313" key="4">
    <source>
        <dbReference type="Proteomes" id="UP001165121"/>
    </source>
</evidence>
<organism evidence="3 4">
    <name type="scientific">Phytophthora fragariaefolia</name>
    <dbReference type="NCBI Taxonomy" id="1490495"/>
    <lineage>
        <taxon>Eukaryota</taxon>
        <taxon>Sar</taxon>
        <taxon>Stramenopiles</taxon>
        <taxon>Oomycota</taxon>
        <taxon>Peronosporomycetes</taxon>
        <taxon>Peronosporales</taxon>
        <taxon>Peronosporaceae</taxon>
        <taxon>Phytophthora</taxon>
    </lineage>
</organism>
<dbReference type="SUPFAM" id="SSF56349">
    <property type="entry name" value="DNA breaking-rejoining enzymes"/>
    <property type="match status" value="1"/>
</dbReference>
<name>A0A9W6TUK2_9STRA</name>
<keyword evidence="4" id="KW-1185">Reference proteome</keyword>
<sequence length="510" mass="55546">MSIASLAPVNSKKARLTAITSFKVFLEAEDMTLDKAHELIDGDSTGRILRIMLDKYAYSLARSTNEARSINTCLAYFGNVENWLLDMYPQQGTIVQPLLQKILSGPGKFCSNREDGAFERKAPPCSKQDLEKIVQLLYTSPSATSIYLDASLVVMMWYLYRRSSDAEQLERQQLSVLPDDSPLQDAHPSSAERAVPGAQAYVNRLLVRVNDAAEKTHIRLTSGLTSHSFRRGAAMHANDGTLAENWIIECGGWQLDHVNKHSGLSSNANHALPGHLAESCTPVGRIRETMAARSIGEAEVLAWSATIRRAFIPPPEASSPSDCSGDASAVLQLIKRQSEHIEVLILQNKRLEDRQLALEAQLGTQLDIPVTSERHSRQPAATPSASQVQPTVRPKKKGSQALSAVCAVRVRHAVGYMMLFLPMGFALDEASPAFKSETLSLGQKAEANTLVFLKANGLSALAAGTALKALRKPHKDGKLDAQITQFHERAANGSIVDPTPASALPAFIRL</sequence>
<evidence type="ECO:0000256" key="1">
    <source>
        <dbReference type="SAM" id="Coils"/>
    </source>
</evidence>
<protein>
    <submittedName>
        <fullName evidence="3">Unnamed protein product</fullName>
    </submittedName>
</protein>
<dbReference type="AlphaFoldDB" id="A0A9W6TUK2"/>
<keyword evidence="1" id="KW-0175">Coiled coil</keyword>
<dbReference type="EMBL" id="BSXT01000187">
    <property type="protein sequence ID" value="GMF20160.1"/>
    <property type="molecule type" value="Genomic_DNA"/>
</dbReference>
<evidence type="ECO:0000313" key="3">
    <source>
        <dbReference type="EMBL" id="GMF20160.1"/>
    </source>
</evidence>
<feature type="compositionally biased region" description="Polar residues" evidence="2">
    <location>
        <begin position="379"/>
        <end position="390"/>
    </location>
</feature>
<evidence type="ECO:0000256" key="2">
    <source>
        <dbReference type="SAM" id="MobiDB-lite"/>
    </source>
</evidence>
<dbReference type="OrthoDB" id="126674at2759"/>
<dbReference type="Proteomes" id="UP001165121">
    <property type="component" value="Unassembled WGS sequence"/>
</dbReference>
<proteinExistence type="predicted"/>
<gene>
    <name evidence="3" type="ORF">Pfra01_000231400</name>
</gene>
<comment type="caution">
    <text evidence="3">The sequence shown here is derived from an EMBL/GenBank/DDBJ whole genome shotgun (WGS) entry which is preliminary data.</text>
</comment>
<feature type="region of interest" description="Disordered" evidence="2">
    <location>
        <begin position="369"/>
        <end position="396"/>
    </location>
</feature>
<feature type="coiled-coil region" evidence="1">
    <location>
        <begin position="334"/>
        <end position="361"/>
    </location>
</feature>